<proteinExistence type="predicted"/>
<reference evidence="1" key="1">
    <citation type="submission" date="2018-02" db="EMBL/GenBank/DDBJ databases">
        <title>Rhizophora mucronata_Transcriptome.</title>
        <authorList>
            <person name="Meera S.P."/>
            <person name="Sreeshan A."/>
            <person name="Augustine A."/>
        </authorList>
    </citation>
    <scope>NUCLEOTIDE SEQUENCE</scope>
    <source>
        <tissue evidence="1">Leaf</tissue>
    </source>
</reference>
<protein>
    <submittedName>
        <fullName evidence="1">Uncharacterized protein</fullName>
    </submittedName>
</protein>
<name>A0A2P2R5E2_RHIMU</name>
<dbReference type="AlphaFoldDB" id="A0A2P2R5E2"/>
<organism evidence="1">
    <name type="scientific">Rhizophora mucronata</name>
    <name type="common">Asiatic mangrove</name>
    <dbReference type="NCBI Taxonomy" id="61149"/>
    <lineage>
        <taxon>Eukaryota</taxon>
        <taxon>Viridiplantae</taxon>
        <taxon>Streptophyta</taxon>
        <taxon>Embryophyta</taxon>
        <taxon>Tracheophyta</taxon>
        <taxon>Spermatophyta</taxon>
        <taxon>Magnoliopsida</taxon>
        <taxon>eudicotyledons</taxon>
        <taxon>Gunneridae</taxon>
        <taxon>Pentapetalae</taxon>
        <taxon>rosids</taxon>
        <taxon>fabids</taxon>
        <taxon>Malpighiales</taxon>
        <taxon>Rhizophoraceae</taxon>
        <taxon>Rhizophora</taxon>
    </lineage>
</organism>
<evidence type="ECO:0000313" key="1">
    <source>
        <dbReference type="EMBL" id="MBX74354.1"/>
    </source>
</evidence>
<sequence>MNHQNSGEPCRSSKALLQFPFSLSKF</sequence>
<dbReference type="EMBL" id="GGEC01093870">
    <property type="protein sequence ID" value="MBX74354.1"/>
    <property type="molecule type" value="Transcribed_RNA"/>
</dbReference>
<accession>A0A2P2R5E2</accession>